<evidence type="ECO:0000313" key="1">
    <source>
        <dbReference type="EMBL" id="MFD2915309.1"/>
    </source>
</evidence>
<proteinExistence type="predicted"/>
<evidence type="ECO:0000313" key="2">
    <source>
        <dbReference type="Proteomes" id="UP001597548"/>
    </source>
</evidence>
<keyword evidence="2" id="KW-1185">Reference proteome</keyword>
<gene>
    <name evidence="1" type="ORF">ACFS29_06635</name>
</gene>
<organism evidence="1 2">
    <name type="scientific">Psychroserpens luteus</name>
    <dbReference type="NCBI Taxonomy" id="1434066"/>
    <lineage>
        <taxon>Bacteria</taxon>
        <taxon>Pseudomonadati</taxon>
        <taxon>Bacteroidota</taxon>
        <taxon>Flavobacteriia</taxon>
        <taxon>Flavobacteriales</taxon>
        <taxon>Flavobacteriaceae</taxon>
        <taxon>Psychroserpens</taxon>
    </lineage>
</organism>
<name>A0ABW5ZQP5_9FLAO</name>
<accession>A0ABW5ZQP5</accession>
<comment type="caution">
    <text evidence="1">The sequence shown here is derived from an EMBL/GenBank/DDBJ whole genome shotgun (WGS) entry which is preliminary data.</text>
</comment>
<sequence>MILDLDGVLITNPSWKSDRIDSDGYSEFNESCVENLNQLLTLTEFDIWLSSTRRTVKTLTEFNLIFKNRGINKEIVGFLPEYADCKNRKEEVQKFIAEYKPSDFLIIDDDKSLNGLENGIKEKLILTDLIKGFDLEKLNEVTEKMKNRKTVVTNRFILGNGKDGIYSDLTIEVELSNSAILKRGKTIELKDNKVLNDIESEIKSWINDYKEKGIKLKITILNVGIDSEGRRYQTMNSVRGAMHDALPNIGIEPPQMFSIE</sequence>
<dbReference type="EMBL" id="JBHUOS010000002">
    <property type="protein sequence ID" value="MFD2915309.1"/>
    <property type="molecule type" value="Genomic_DNA"/>
</dbReference>
<reference evidence="2" key="1">
    <citation type="journal article" date="2019" name="Int. J. Syst. Evol. Microbiol.">
        <title>The Global Catalogue of Microorganisms (GCM) 10K type strain sequencing project: providing services to taxonomists for standard genome sequencing and annotation.</title>
        <authorList>
            <consortium name="The Broad Institute Genomics Platform"/>
            <consortium name="The Broad Institute Genome Sequencing Center for Infectious Disease"/>
            <person name="Wu L."/>
            <person name="Ma J."/>
        </authorList>
    </citation>
    <scope>NUCLEOTIDE SEQUENCE [LARGE SCALE GENOMIC DNA]</scope>
    <source>
        <strain evidence="2">KCTC 32514</strain>
    </source>
</reference>
<dbReference type="Proteomes" id="UP001597548">
    <property type="component" value="Unassembled WGS sequence"/>
</dbReference>
<protein>
    <submittedName>
        <fullName evidence="1">HAD domain-containing protein</fullName>
    </submittedName>
</protein>
<dbReference type="Pfam" id="PF18143">
    <property type="entry name" value="HAD_SAK_2"/>
    <property type="match status" value="1"/>
</dbReference>